<evidence type="ECO:0000259" key="4">
    <source>
        <dbReference type="Pfam" id="PF00171"/>
    </source>
</evidence>
<dbReference type="GO" id="GO:0006210">
    <property type="term" value="P:thymine catabolic process"/>
    <property type="evidence" value="ECO:0007669"/>
    <property type="project" value="TreeGrafter"/>
</dbReference>
<dbReference type="CDD" id="cd07085">
    <property type="entry name" value="ALDH_F6_MMSDH"/>
    <property type="match status" value="1"/>
</dbReference>
<dbReference type="InterPro" id="IPR016160">
    <property type="entry name" value="Ald_DH_CS_CYS"/>
</dbReference>
<dbReference type="Pfam" id="PF00171">
    <property type="entry name" value="Aldedh"/>
    <property type="match status" value="1"/>
</dbReference>
<feature type="domain" description="Aldehyde dehydrogenase" evidence="4">
    <location>
        <begin position="21"/>
        <end position="484"/>
    </location>
</feature>
<gene>
    <name evidence="5" type="primary">iolA2</name>
    <name evidence="3" type="synonym">iolA</name>
    <name evidence="5" type="ORF">GCM10010954_12160</name>
</gene>
<dbReference type="InterPro" id="IPR015590">
    <property type="entry name" value="Aldehyde_DH_dom"/>
</dbReference>
<feature type="active site" description="Nucleophile" evidence="3">
    <location>
        <position position="290"/>
    </location>
</feature>
<dbReference type="InterPro" id="IPR016163">
    <property type="entry name" value="Ald_DH_C"/>
</dbReference>
<dbReference type="PANTHER" id="PTHR43866:SF4">
    <property type="entry name" value="MALONATE-SEMIALDEHYDE DEHYDROGENASE"/>
    <property type="match status" value="1"/>
</dbReference>
<protein>
    <recommendedName>
        <fullName evidence="3">Malonate-semialdehyde dehydrogenase</fullName>
        <shortName evidence="3">MSA dehydrogenase</shortName>
        <ecNumber evidence="3">1.2.1.27</ecNumber>
    </recommendedName>
    <alternativeName>
        <fullName evidence="3">Methylmalonate semialdehyde dehydrogenase</fullName>
        <shortName evidence="3">MMSA dehydrogenase</shortName>
        <shortName evidence="3">MSDH</shortName>
    </alternativeName>
</protein>
<dbReference type="HAMAP" id="MF_01670">
    <property type="entry name" value="IolA"/>
    <property type="match status" value="1"/>
</dbReference>
<reference evidence="5" key="2">
    <citation type="submission" date="2020-09" db="EMBL/GenBank/DDBJ databases">
        <authorList>
            <person name="Sun Q."/>
            <person name="Zhou Y."/>
        </authorList>
    </citation>
    <scope>NUCLEOTIDE SEQUENCE</scope>
    <source>
        <strain evidence="5">CGMCC 1.12153</strain>
    </source>
</reference>
<dbReference type="Gene3D" id="3.40.309.10">
    <property type="entry name" value="Aldehyde Dehydrogenase, Chain A, domain 2"/>
    <property type="match status" value="1"/>
</dbReference>
<evidence type="ECO:0000256" key="2">
    <source>
        <dbReference type="ARBA" id="ARBA00023027"/>
    </source>
</evidence>
<feature type="binding site" evidence="3">
    <location>
        <position position="390"/>
    </location>
    <ligand>
        <name>NAD(+)</name>
        <dbReference type="ChEBI" id="CHEBI:57540"/>
    </ligand>
</feature>
<comment type="similarity">
    <text evidence="3">Belongs to the aldehyde dehydrogenase family. IolA subfamily.</text>
</comment>
<accession>A0A917B1N6</accession>
<feature type="binding site" evidence="3">
    <location>
        <position position="182"/>
    </location>
    <ligand>
        <name>NAD(+)</name>
        <dbReference type="ChEBI" id="CHEBI:57540"/>
    </ligand>
</feature>
<feature type="binding site" evidence="3">
    <location>
        <position position="185"/>
    </location>
    <ligand>
        <name>NAD(+)</name>
        <dbReference type="ChEBI" id="CHEBI:57540"/>
    </ligand>
</feature>
<name>A0A917B1N6_HALAA</name>
<dbReference type="EMBL" id="BMEL01000001">
    <property type="protein sequence ID" value="GGF15127.1"/>
    <property type="molecule type" value="Genomic_DNA"/>
</dbReference>
<evidence type="ECO:0000256" key="1">
    <source>
        <dbReference type="ARBA" id="ARBA00023002"/>
    </source>
</evidence>
<comment type="function">
    <text evidence="3">Catalyzes the oxidation of malonate semialdehyde (MSA) and methylmalonate semialdehyde (MMSA) into acetyl-CoA and propanoyl-CoA, respectively. Is involved in a myo-inositol catabolic pathway. Bicarbonate, and not CO2, is the end-product of the enzymatic reaction.</text>
</comment>
<dbReference type="GO" id="GO:0004491">
    <property type="term" value="F:methylmalonate-semialdehyde dehydrogenase (acylating, NAD) activity"/>
    <property type="evidence" value="ECO:0007669"/>
    <property type="project" value="UniProtKB-UniRule"/>
</dbReference>
<keyword evidence="1 3" id="KW-0560">Oxidoreductase</keyword>
<comment type="subunit">
    <text evidence="3">Homotetramer.</text>
</comment>
<evidence type="ECO:0000256" key="3">
    <source>
        <dbReference type="HAMAP-Rule" id="MF_01670"/>
    </source>
</evidence>
<comment type="catalytic activity">
    <reaction evidence="3">
        <text>2-methyl-3-oxopropanoate + NAD(+) + CoA + H2O = propanoyl-CoA + hydrogencarbonate + NADH + H(+)</text>
        <dbReference type="Rhea" id="RHEA:20804"/>
        <dbReference type="ChEBI" id="CHEBI:15377"/>
        <dbReference type="ChEBI" id="CHEBI:15378"/>
        <dbReference type="ChEBI" id="CHEBI:17544"/>
        <dbReference type="ChEBI" id="CHEBI:57287"/>
        <dbReference type="ChEBI" id="CHEBI:57392"/>
        <dbReference type="ChEBI" id="CHEBI:57540"/>
        <dbReference type="ChEBI" id="CHEBI:57700"/>
        <dbReference type="ChEBI" id="CHEBI:57945"/>
        <dbReference type="EC" id="1.2.1.27"/>
    </reaction>
</comment>
<dbReference type="NCBIfam" id="TIGR01722">
    <property type="entry name" value="MMSDH"/>
    <property type="match status" value="1"/>
</dbReference>
<comment type="caution">
    <text evidence="5">The sequence shown here is derived from an EMBL/GenBank/DDBJ whole genome shotgun (WGS) entry which is preliminary data.</text>
</comment>
<dbReference type="Proteomes" id="UP000660110">
    <property type="component" value="Unassembled WGS sequence"/>
</dbReference>
<organism evidence="5 6">
    <name type="scientific">Halobacillus andaensis</name>
    <dbReference type="NCBI Taxonomy" id="1176239"/>
    <lineage>
        <taxon>Bacteria</taxon>
        <taxon>Bacillati</taxon>
        <taxon>Bacillota</taxon>
        <taxon>Bacilli</taxon>
        <taxon>Bacillales</taxon>
        <taxon>Bacillaceae</taxon>
        <taxon>Halobacillus</taxon>
    </lineage>
</organism>
<dbReference type="PROSITE" id="PS00070">
    <property type="entry name" value="ALDEHYDE_DEHYDR_CYS"/>
    <property type="match status" value="1"/>
</dbReference>
<dbReference type="GO" id="GO:0006574">
    <property type="term" value="P:L-valine catabolic process"/>
    <property type="evidence" value="ECO:0007669"/>
    <property type="project" value="TreeGrafter"/>
</dbReference>
<dbReference type="FunFam" id="3.40.309.10:FF:000002">
    <property type="entry name" value="Methylmalonate-semialdehyde dehydrogenase (Acylating)"/>
    <property type="match status" value="1"/>
</dbReference>
<comment type="caution">
    <text evidence="3">Lacks conserved residue(s) required for the propagation of feature annotation.</text>
</comment>
<dbReference type="Gene3D" id="3.40.605.10">
    <property type="entry name" value="Aldehyde Dehydrogenase, Chain A, domain 1"/>
    <property type="match status" value="1"/>
</dbReference>
<comment type="pathway">
    <text evidence="3">Polyol metabolism; myo-inositol degradation into acetyl-CoA; acetyl-CoA from myo-inositol: step 7/7.</text>
</comment>
<dbReference type="SUPFAM" id="SSF53720">
    <property type="entry name" value="ALDH-like"/>
    <property type="match status" value="1"/>
</dbReference>
<comment type="catalytic activity">
    <reaction evidence="3">
        <text>3-oxopropanoate + NAD(+) + CoA + H2O = hydrogencarbonate + acetyl-CoA + NADH + H(+)</text>
        <dbReference type="Rhea" id="RHEA:76615"/>
        <dbReference type="ChEBI" id="CHEBI:15377"/>
        <dbReference type="ChEBI" id="CHEBI:15378"/>
        <dbReference type="ChEBI" id="CHEBI:17544"/>
        <dbReference type="ChEBI" id="CHEBI:33190"/>
        <dbReference type="ChEBI" id="CHEBI:57287"/>
        <dbReference type="ChEBI" id="CHEBI:57288"/>
        <dbReference type="ChEBI" id="CHEBI:57540"/>
        <dbReference type="ChEBI" id="CHEBI:57945"/>
        <dbReference type="EC" id="1.2.1.27"/>
    </reaction>
</comment>
<dbReference type="InterPro" id="IPR023510">
    <property type="entry name" value="MSDH_GmP_bac"/>
</dbReference>
<reference evidence="5" key="1">
    <citation type="journal article" date="2014" name="Int. J. Syst. Evol. Microbiol.">
        <title>Complete genome sequence of Corynebacterium casei LMG S-19264T (=DSM 44701T), isolated from a smear-ripened cheese.</title>
        <authorList>
            <consortium name="US DOE Joint Genome Institute (JGI-PGF)"/>
            <person name="Walter F."/>
            <person name="Albersmeier A."/>
            <person name="Kalinowski J."/>
            <person name="Ruckert C."/>
        </authorList>
    </citation>
    <scope>NUCLEOTIDE SEQUENCE</scope>
    <source>
        <strain evidence="5">CGMCC 1.12153</strain>
    </source>
</reference>
<dbReference type="PANTHER" id="PTHR43866">
    <property type="entry name" value="MALONATE-SEMIALDEHYDE DEHYDROGENASE"/>
    <property type="match status" value="1"/>
</dbReference>
<dbReference type="InterPro" id="IPR016161">
    <property type="entry name" value="Ald_DH/histidinol_DH"/>
</dbReference>
<dbReference type="InterPro" id="IPR010061">
    <property type="entry name" value="MeMal-semiAld_DH"/>
</dbReference>
<dbReference type="EC" id="1.2.1.27" evidence="3"/>
<keyword evidence="6" id="KW-1185">Reference proteome</keyword>
<dbReference type="GO" id="GO:0019310">
    <property type="term" value="P:inositol catabolic process"/>
    <property type="evidence" value="ECO:0007669"/>
    <property type="project" value="UniProtKB-UniRule"/>
</dbReference>
<feature type="binding site" evidence="3">
    <location>
        <position position="186"/>
    </location>
    <ligand>
        <name>NAD(+)</name>
        <dbReference type="ChEBI" id="CHEBI:57540"/>
    </ligand>
</feature>
<keyword evidence="2 3" id="KW-0520">NAD</keyword>
<sequence length="490" mass="53664">METTFSKSNQLLIQNFINGEWVASEGDQVEEVPNPATGEIIARVPISSKDDVDKAVKSAKEAFKSWSKTPVTKRARVLFEYQQKLKENHEELAKVITLENGKTKKDAMGEVQRGIECVEFAAGAPSLMMGEMLPDIADGIDSGMYRYPIGVVGGITPFNFPMMVPLWMFPLAIACGNTFVLKPSERTPILAKYLVELMHDSGLPKGVLNLVNGAHDVVNGLLEHEDVEAISFVGSQPVAEYVYKTAANHGKRVQALAGAKNHSIVLPDCNIDKSVEGIINAAFGSAGERCMACSVVVAVGDVGDQLVEKIKQAADELNVGDGLAETTSLGPLIRETHRDRVVHYIEEGEKDNAKLVRDGRVELRENESGYFLGATIFDYVTEDMKIWKDEIFAPVLSIVRAESLDEAINVANKSEFANGAVIYTSSGQAVRQFREEMDAGMLGVNVNVPAPMAFFPFSGAKKSFYGDLHANGKDGVNFYTKKKMLTQRWF</sequence>
<evidence type="ECO:0000313" key="6">
    <source>
        <dbReference type="Proteomes" id="UP000660110"/>
    </source>
</evidence>
<dbReference type="RefSeq" id="WP_188376548.1">
    <property type="nucleotide sequence ID" value="NZ_BMEL01000001.1"/>
</dbReference>
<dbReference type="AlphaFoldDB" id="A0A917B1N6"/>
<dbReference type="InterPro" id="IPR016162">
    <property type="entry name" value="Ald_DH_N"/>
</dbReference>
<dbReference type="FunFam" id="3.40.605.10:FF:000003">
    <property type="entry name" value="Methylmalonate-semialdehyde dehydrogenase [acylating]"/>
    <property type="match status" value="1"/>
</dbReference>
<proteinExistence type="inferred from homology"/>
<evidence type="ECO:0000313" key="5">
    <source>
        <dbReference type="EMBL" id="GGF15127.1"/>
    </source>
</evidence>
<feature type="binding site" evidence="3">
    <location>
        <position position="158"/>
    </location>
    <ligand>
        <name>NAD(+)</name>
        <dbReference type="ChEBI" id="CHEBI:57540"/>
    </ligand>
</feature>
<dbReference type="GO" id="GO:0018478">
    <property type="term" value="F:malonate-semialdehyde dehydrogenase (acetylating) activity"/>
    <property type="evidence" value="ECO:0007669"/>
    <property type="project" value="UniProtKB-UniRule"/>
</dbReference>